<dbReference type="Proteomes" id="UP000289946">
    <property type="component" value="Unassembled WGS sequence"/>
</dbReference>
<sequence length="67" mass="7550">MRDIVEDPNVGVNFAVLLIVTLARRSMLHLSATAFRAQTSPLVIEVEAESEASPKRSWFVRLIDLLR</sequence>
<dbReference type="RefSeq" id="WP_128932119.1">
    <property type="nucleotide sequence ID" value="NZ_CP022221.1"/>
</dbReference>
<comment type="caution">
    <text evidence="2">The sequence shown here is derived from an EMBL/GenBank/DDBJ whole genome shotgun (WGS) entry which is preliminary data.</text>
</comment>
<dbReference type="AlphaFoldDB" id="A0A4V1KWC1"/>
<dbReference type="EMBL" id="RDRA01000021">
    <property type="protein sequence ID" value="RXG89078.1"/>
    <property type="molecule type" value="Genomic_DNA"/>
</dbReference>
<organism evidence="2 4">
    <name type="scientific">Bradyrhizobium zhanjiangense</name>
    <dbReference type="NCBI Taxonomy" id="1325107"/>
    <lineage>
        <taxon>Bacteria</taxon>
        <taxon>Pseudomonadati</taxon>
        <taxon>Pseudomonadota</taxon>
        <taxon>Alphaproteobacteria</taxon>
        <taxon>Hyphomicrobiales</taxon>
        <taxon>Nitrobacteraceae</taxon>
        <taxon>Bradyrhizobium</taxon>
    </lineage>
</organism>
<accession>A0A4V1KWC1</accession>
<gene>
    <name evidence="2" type="ORF">EAS61_18340</name>
    <name evidence="1" type="ORF">EAS62_31325</name>
</gene>
<evidence type="ECO:0000313" key="3">
    <source>
        <dbReference type="Proteomes" id="UP000289946"/>
    </source>
</evidence>
<protein>
    <submittedName>
        <fullName evidence="2">Uncharacterized protein</fullName>
    </submittedName>
</protein>
<keyword evidence="3" id="KW-1185">Reference proteome</keyword>
<proteinExistence type="predicted"/>
<evidence type="ECO:0000313" key="4">
    <source>
        <dbReference type="Proteomes" id="UP000290174"/>
    </source>
</evidence>
<reference evidence="2 4" key="1">
    <citation type="submission" date="2018-11" db="EMBL/GenBank/DDBJ databases">
        <title>Bradyrhizobium sp. nov., isolated from effective nodules of peanut in China.</title>
        <authorList>
            <person name="Li Y."/>
        </authorList>
    </citation>
    <scope>NUCLEOTIDE SEQUENCE [LARGE SCALE GENOMIC DNA]</scope>
    <source>
        <strain evidence="2 4">CCBAU 51770</strain>
        <strain evidence="1 3">CCBAU 51781</strain>
    </source>
</reference>
<name>A0A4V1KWC1_9BRAD</name>
<evidence type="ECO:0000313" key="2">
    <source>
        <dbReference type="EMBL" id="RXG95801.1"/>
    </source>
</evidence>
<dbReference type="EMBL" id="RKMK01000015">
    <property type="protein sequence ID" value="RXG95801.1"/>
    <property type="molecule type" value="Genomic_DNA"/>
</dbReference>
<dbReference type="Proteomes" id="UP000290174">
    <property type="component" value="Unassembled WGS sequence"/>
</dbReference>
<evidence type="ECO:0000313" key="1">
    <source>
        <dbReference type="EMBL" id="RXG89078.1"/>
    </source>
</evidence>